<proteinExistence type="predicted"/>
<dbReference type="Pfam" id="PF03354">
    <property type="entry name" value="TerL_ATPase"/>
    <property type="match status" value="1"/>
</dbReference>
<protein>
    <submittedName>
        <fullName evidence="3">Terminase</fullName>
    </submittedName>
</protein>
<dbReference type="AlphaFoldDB" id="A0A0J6CN39"/>
<dbReference type="Proteomes" id="UP000036166">
    <property type="component" value="Unassembled WGS sequence"/>
</dbReference>
<dbReference type="EMBL" id="LFJV01000033">
    <property type="protein sequence ID" value="KMM33589.1"/>
    <property type="molecule type" value="Genomic_DNA"/>
</dbReference>
<feature type="domain" description="Terminase large subunit-like endonuclease" evidence="2">
    <location>
        <begin position="252"/>
        <end position="527"/>
    </location>
</feature>
<dbReference type="PANTHER" id="PTHR41287">
    <property type="match status" value="1"/>
</dbReference>
<reference evidence="3 4" key="1">
    <citation type="submission" date="2015-06" db="EMBL/GenBank/DDBJ databases">
        <title>Draft Genome Sequence of Parabacteroides goldsteinii with Putative Novel Metallo-Beta-Lactamases Isolated from a Blood Culture from a Human Patient.</title>
        <authorList>
            <person name="Krogh T.J."/>
            <person name="Agergaard C.N."/>
            <person name="Moller-Jensen J."/>
            <person name="Justesen U.S."/>
        </authorList>
    </citation>
    <scope>NUCLEOTIDE SEQUENCE [LARGE SCALE GENOMIC DNA]</scope>
    <source>
        <strain evidence="3 4">910340</strain>
    </source>
</reference>
<name>A0A0J6CN39_9BACT</name>
<evidence type="ECO:0000259" key="2">
    <source>
        <dbReference type="Pfam" id="PF20441"/>
    </source>
</evidence>
<dbReference type="PANTHER" id="PTHR41287:SF1">
    <property type="entry name" value="PROTEIN YMFN"/>
    <property type="match status" value="1"/>
</dbReference>
<dbReference type="RefSeq" id="WP_048315517.1">
    <property type="nucleotide sequence ID" value="NZ_CALLGB010000055.1"/>
</dbReference>
<dbReference type="InterPro" id="IPR005021">
    <property type="entry name" value="Terminase_largesu-like"/>
</dbReference>
<evidence type="ECO:0000259" key="1">
    <source>
        <dbReference type="Pfam" id="PF03354"/>
    </source>
</evidence>
<organism evidence="3 4">
    <name type="scientific">Parabacteroides goldsteinii</name>
    <dbReference type="NCBI Taxonomy" id="328812"/>
    <lineage>
        <taxon>Bacteria</taxon>
        <taxon>Pseudomonadati</taxon>
        <taxon>Bacteroidota</taxon>
        <taxon>Bacteroidia</taxon>
        <taxon>Bacteroidales</taxon>
        <taxon>Tannerellaceae</taxon>
        <taxon>Parabacteroides</taxon>
    </lineage>
</organism>
<evidence type="ECO:0000313" key="4">
    <source>
        <dbReference type="Proteomes" id="UP000036166"/>
    </source>
</evidence>
<evidence type="ECO:0000313" key="3">
    <source>
        <dbReference type="EMBL" id="KMM33589.1"/>
    </source>
</evidence>
<dbReference type="InterPro" id="IPR027417">
    <property type="entry name" value="P-loop_NTPase"/>
</dbReference>
<feature type="domain" description="Terminase large subunit-like ATPase" evidence="1">
    <location>
        <begin position="71"/>
        <end position="241"/>
    </location>
</feature>
<accession>A0A0J6CN39</accession>
<dbReference type="InterPro" id="IPR046461">
    <property type="entry name" value="TerL_ATPase"/>
</dbReference>
<sequence length="538" mass="61350">MTGWERYCQGVTDGNIVVCDLVRRAVLRFLDMLEDERLEFKTKKVERVIAFFSILRHFKGKHSGKPFLLEDWQMFIIAAIYGFYYTGTNERVVTSVYIEMARKQGKTAFAAGLCLYHEIADGEAGAEVYLAANSREQAKIAFKFCSQFAKKMDPKGQILQIYRDYIDLNANVSTLKVLAADSSKLDGPDPSMYLLDEYHAAKDSSLKDVLQSGQGTRESPMSMIITTAGFDKLGPCFQYREMCVDVLNGIKDDERLFTIIYSLDEKDDWKDERVWIKSNPNLEVTVKMAYIRSQVKKAVNSPIDEVGVRTKTINQWCDSMEVWIPDHHIIKCTGDVDINIFGKETECYVGIDLSSTSDLTALSLMFPYKGKFYFKTFYYLPEEALSTKKYKEMYGDWARNKYLIITPGNVVDYDYILNDLVDLDSKLYILKIGYDAWNSTQFVINATNRGLPMEPISQSIGNFNRPTKELERVIMSGNAVIDNNPINRFCFKNVTMKFDSSGNAKPNKENNDKKIDGVIADIEALGVYLLTPQYSNSL</sequence>
<dbReference type="Gene3D" id="3.40.50.300">
    <property type="entry name" value="P-loop containing nucleotide triphosphate hydrolases"/>
    <property type="match status" value="1"/>
</dbReference>
<dbReference type="GO" id="GO:0004519">
    <property type="term" value="F:endonuclease activity"/>
    <property type="evidence" value="ECO:0007669"/>
    <property type="project" value="InterPro"/>
</dbReference>
<gene>
    <name evidence="3" type="ORF">ACM15_11255</name>
</gene>
<dbReference type="Pfam" id="PF20441">
    <property type="entry name" value="TerL_nuclease"/>
    <property type="match status" value="1"/>
</dbReference>
<comment type="caution">
    <text evidence="3">The sequence shown here is derived from an EMBL/GenBank/DDBJ whole genome shotgun (WGS) entry which is preliminary data.</text>
</comment>
<dbReference type="InterPro" id="IPR046462">
    <property type="entry name" value="TerL_nuclease"/>
</dbReference>
<dbReference type="PATRIC" id="fig|328812.4.peg.2958"/>